<feature type="compositionally biased region" description="Basic and acidic residues" evidence="1">
    <location>
        <begin position="1280"/>
        <end position="1295"/>
    </location>
</feature>
<proteinExistence type="predicted"/>
<feature type="compositionally biased region" description="Low complexity" evidence="1">
    <location>
        <begin position="162"/>
        <end position="179"/>
    </location>
</feature>
<feature type="region of interest" description="Disordered" evidence="1">
    <location>
        <begin position="162"/>
        <end position="242"/>
    </location>
</feature>
<name>F0VAF9_NEOCL</name>
<feature type="compositionally biased region" description="Low complexity" evidence="1">
    <location>
        <begin position="1491"/>
        <end position="1510"/>
    </location>
</feature>
<feature type="region of interest" description="Disordered" evidence="1">
    <location>
        <begin position="1394"/>
        <end position="1510"/>
    </location>
</feature>
<feature type="compositionally biased region" description="Basic and acidic residues" evidence="1">
    <location>
        <begin position="481"/>
        <end position="490"/>
    </location>
</feature>
<feature type="compositionally biased region" description="Basic and acidic residues" evidence="1">
    <location>
        <begin position="1399"/>
        <end position="1416"/>
    </location>
</feature>
<dbReference type="eggNOG" id="ENOG502S4II">
    <property type="taxonomic scope" value="Eukaryota"/>
</dbReference>
<dbReference type="VEuPathDB" id="ToxoDB:NCLIV_011160"/>
<dbReference type="Proteomes" id="UP000007494">
    <property type="component" value="Chromosome IV"/>
</dbReference>
<evidence type="ECO:0000313" key="4">
    <source>
        <dbReference type="Proteomes" id="UP000007494"/>
    </source>
</evidence>
<feature type="compositionally biased region" description="Low complexity" evidence="1">
    <location>
        <begin position="1465"/>
        <end position="1476"/>
    </location>
</feature>
<feature type="compositionally biased region" description="Acidic residues" evidence="1">
    <location>
        <begin position="886"/>
        <end position="904"/>
    </location>
</feature>
<evidence type="ECO:0000256" key="1">
    <source>
        <dbReference type="SAM" id="MobiDB-lite"/>
    </source>
</evidence>
<dbReference type="EMBL" id="FR823384">
    <property type="protein sequence ID" value="CBZ50648.1"/>
    <property type="molecule type" value="Genomic_DNA"/>
</dbReference>
<feature type="compositionally biased region" description="Polar residues" evidence="1">
    <location>
        <begin position="266"/>
        <end position="281"/>
    </location>
</feature>
<dbReference type="EMBL" id="LN714478">
    <property type="protein sequence ID" value="CEL65260.1"/>
    <property type="molecule type" value="Genomic_DNA"/>
</dbReference>
<feature type="compositionally biased region" description="Basic and acidic residues" evidence="1">
    <location>
        <begin position="1430"/>
        <end position="1441"/>
    </location>
</feature>
<feature type="compositionally biased region" description="Low complexity" evidence="1">
    <location>
        <begin position="544"/>
        <end position="563"/>
    </location>
</feature>
<feature type="region of interest" description="Disordered" evidence="1">
    <location>
        <begin position="1"/>
        <end position="23"/>
    </location>
</feature>
<reference evidence="3" key="4">
    <citation type="journal article" date="2015" name="PLoS ONE">
        <title>Comprehensive Evaluation of Toxoplasma gondii VEG and Neospora caninum LIV Genomes with Tachyzoite Stage Transcriptome and Proteome Defines Novel Transcript Features.</title>
        <authorList>
            <person name="Ramaprasad A."/>
            <person name="Mourier T."/>
            <person name="Naeem R."/>
            <person name="Malas T.B."/>
            <person name="Moussa E."/>
            <person name="Panigrahi A."/>
            <person name="Vermont S.J."/>
            <person name="Otto T.D."/>
            <person name="Wastling J."/>
            <person name="Pain A."/>
        </authorList>
    </citation>
    <scope>NUCLEOTIDE SEQUENCE</scope>
    <source>
        <strain evidence="3">Liverpool</strain>
    </source>
</reference>
<feature type="compositionally biased region" description="Polar residues" evidence="1">
    <location>
        <begin position="360"/>
        <end position="388"/>
    </location>
</feature>
<sequence>MTQQWTGQPQRDRLHIPPAHPSAPVSLCAKNLEAKEDATAESAAHLRHLEAISPVFHGLESLQEEAFSSRNFWSDATRSDWVKPGDSLPYASSPLRPSAKTLDALATDRGEEGAREILDRCPNASNREHPETQEPDLHTFDARSFCPHEQLRCLSRPSSPACPPASRACSSPPHCSSSHAMDEDAREGEMADSRRGCLPLTGEAAPPAGRRSQREESAEIHYGTPSRPAAGQHSCRDESPASAGGLCASVAAGVDEASTVLRHSFEPQTGVETSRGLTGPQQEGRPENLAAVDSRSLRATRGGPCAAVSFPETAMGDTDHEREAEGLVAGGSETEMPQSSLSPRASSRNTCHSVSPREISVSSPPSCATSTMSAGASSVSAAQRSPETASVVGGDSDEAAPKSHLHASTLKAESLSEALSPASGLNGRLSSSLPASSVACAEGLRSPGGAQNPREVSESPSRLFPVDPTPRRLSPLRSCRRASERTETEPSRAAQLSPTETHVFPCGNCHEGSRSEAATLSSASFFSSIAEERAETTRLPSCLRPSGESPSPRRSASSLSPRSSFRHASPWAERGRVAAPVHREDAAGTPRLDKTGSGPSSPRTSRSLSVSREPSSPRPSRLTDQSSVCRSSSLGETLDASDLSPPFSLTPLRGRPRLILLDLDNTLIPTSWIMSQWRSKHCTLGPLETVAAIREALYEAKFFQVLGNFFASMRDVRNNGFSLSQVVIVTNAGTRTVENFYLQFCLPELGELCAREQVYIHSTEHVVKRLGPIPPITDEEAYREFYTTTKYHEFDFVLQRYIHGLRREHGALRRQQLSLHRRMRAERTGRSGPRVRSPGSSVAPDGDREEGRRVFPESPWTEDRDVERDRRGATVPSSPASAVKEDEADFSSEETETPSTEEETTSSSGEEHEAERGTRETRAAMPLPGDWRFDLLSAGDQACEIMAACRVAHQAGEDVVHLTKLLYLNDPDDPRYLAQTPERFVAQLVDFQEALLRLLDENEETLDSQGQPEWRKTGVFSSAAVSSPSRFFLPPLHCLEGHLEYVFTSTDEEVSEQKARRRRLNGRASREGHPKRRDRREKARNEGLTRTGRQPSRCAGEQPRQRRAEGDLDGPMGLGHDLRPGAQARAGEEQLTPGKRRIGAKASTSQAAERLGEAATPDWTASSVDRQATPAMGSVRPGPCVGARGRRKPFYPIASSVYYADRAYRSTRPLSHAFAGERVEGELVEESCDRRVGTRAQGRLAGDVEGPTEEPRVDAEREGMCVEGRDTGAASGRASSGEEKSRGKSPSREKSIPVSDFLVDAMLTTGIGEEEREGVSREGEEDTFLLAEEEIVMTDDAFGEEFAAEEDRSVFFLASEEEEEPVGEARSAGLEAEKKENVRAQFSQFFEDGETMVVETEHEDAVWTPDREDRRRTSCNRPSHLASLSPRDEKPTSDRGSRAQSLSEFATHAGPTGVPFRLSCSNSPAPFSASRSPRAKSLERTLSGFTSPSALRSPSCSPSYSPSPAS</sequence>
<organism evidence="2 4">
    <name type="scientific">Neospora caninum (strain Liverpool)</name>
    <dbReference type="NCBI Taxonomy" id="572307"/>
    <lineage>
        <taxon>Eukaryota</taxon>
        <taxon>Sar</taxon>
        <taxon>Alveolata</taxon>
        <taxon>Apicomplexa</taxon>
        <taxon>Conoidasida</taxon>
        <taxon>Coccidia</taxon>
        <taxon>Eucoccidiorida</taxon>
        <taxon>Eimeriorina</taxon>
        <taxon>Sarcocystidae</taxon>
        <taxon>Neospora</taxon>
    </lineage>
</organism>
<feature type="compositionally biased region" description="Basic and acidic residues" evidence="1">
    <location>
        <begin position="845"/>
        <end position="872"/>
    </location>
</feature>
<gene>
    <name evidence="3" type="ORF">BN1204_011160</name>
    <name evidence="2" type="ORF">NCLIV_011160</name>
</gene>
<feature type="region of interest" description="Disordered" evidence="1">
    <location>
        <begin position="816"/>
        <end position="924"/>
    </location>
</feature>
<protein>
    <submittedName>
        <fullName evidence="2">Uncharacterized protein</fullName>
    </submittedName>
</protein>
<feature type="region of interest" description="Disordered" evidence="1">
    <location>
        <begin position="1238"/>
        <end position="1300"/>
    </location>
</feature>
<feature type="region of interest" description="Disordered" evidence="1">
    <location>
        <begin position="1357"/>
        <end position="1378"/>
    </location>
</feature>
<feature type="region of interest" description="Disordered" evidence="1">
    <location>
        <begin position="440"/>
        <end position="513"/>
    </location>
</feature>
<feature type="compositionally biased region" description="Basic and acidic residues" evidence="1">
    <location>
        <begin position="909"/>
        <end position="922"/>
    </location>
</feature>
<feature type="compositionally biased region" description="Basic and acidic residues" evidence="1">
    <location>
        <begin position="1253"/>
        <end position="1270"/>
    </location>
</feature>
<keyword evidence="4" id="KW-1185">Reference proteome</keyword>
<feature type="region of interest" description="Disordered" evidence="1">
    <location>
        <begin position="1050"/>
        <end position="1184"/>
    </location>
</feature>
<feature type="compositionally biased region" description="Basic and acidic residues" evidence="1">
    <location>
        <begin position="573"/>
        <end position="594"/>
    </location>
</feature>
<feature type="compositionally biased region" description="Low complexity" evidence="1">
    <location>
        <begin position="595"/>
        <end position="620"/>
    </location>
</feature>
<reference evidence="2" key="2">
    <citation type="submission" date="2011-03" db="EMBL/GenBank/DDBJ databases">
        <title>Comparative genomics and transcriptomics of Neospora caninum and Toxoplasma gondii.</title>
        <authorList>
            <person name="Reid A.J."/>
            <person name="Sohal A."/>
            <person name="Harris D."/>
            <person name="Quail M."/>
            <person name="Sanders M."/>
            <person name="Berriman M."/>
            <person name="Wastling J.M."/>
            <person name="Pain A."/>
        </authorList>
    </citation>
    <scope>NUCLEOTIDE SEQUENCE</scope>
    <source>
        <strain evidence="2">Liverpool</strain>
    </source>
</reference>
<feature type="compositionally biased region" description="Low complexity" evidence="1">
    <location>
        <begin position="830"/>
        <end position="842"/>
    </location>
</feature>
<dbReference type="GeneID" id="13441677"/>
<feature type="compositionally biased region" description="Basic and acidic residues" evidence="1">
    <location>
        <begin position="180"/>
        <end position="195"/>
    </location>
</feature>
<evidence type="ECO:0000313" key="3">
    <source>
        <dbReference type="EMBL" id="CEL65260.1"/>
    </source>
</evidence>
<reference evidence="2" key="1">
    <citation type="submission" date="2011-02" db="EMBL/GenBank/DDBJ databases">
        <authorList>
            <person name="Aslett M."/>
        </authorList>
    </citation>
    <scope>NUCLEOTIDE SEQUENCE</scope>
    <source>
        <strain evidence="2">Liverpool</strain>
    </source>
</reference>
<feature type="compositionally biased region" description="Polar residues" evidence="1">
    <location>
        <begin position="335"/>
        <end position="353"/>
    </location>
</feature>
<dbReference type="OrthoDB" id="338251at2759"/>
<feature type="region of interest" description="Disordered" evidence="1">
    <location>
        <begin position="534"/>
        <end position="640"/>
    </location>
</feature>
<evidence type="ECO:0000313" key="2">
    <source>
        <dbReference type="EMBL" id="CBZ50648.1"/>
    </source>
</evidence>
<feature type="compositionally biased region" description="Polar residues" evidence="1">
    <location>
        <begin position="622"/>
        <end position="635"/>
    </location>
</feature>
<feature type="region of interest" description="Disordered" evidence="1">
    <location>
        <begin position="263"/>
        <end position="411"/>
    </location>
</feature>
<dbReference type="RefSeq" id="XP_003880681.1">
    <property type="nucleotide sequence ID" value="XM_003880632.1"/>
</dbReference>
<dbReference type="InParanoid" id="F0VAF9"/>
<reference evidence="4" key="3">
    <citation type="journal article" date="2012" name="PLoS Pathog.">
        <title>Comparative genomics of the apicomplexan parasites Toxoplasma gondii and Neospora caninum: Coccidia differing in host range and transmission strategy.</title>
        <authorList>
            <person name="Reid A.J."/>
            <person name="Vermont S.J."/>
            <person name="Cotton J.A."/>
            <person name="Harris D."/>
            <person name="Hill-Cawthorne G.A."/>
            <person name="Konen-Waisman S."/>
            <person name="Latham S.M."/>
            <person name="Mourier T."/>
            <person name="Norton R."/>
            <person name="Quail M.A."/>
            <person name="Sanders M."/>
            <person name="Shanmugam D."/>
            <person name="Sohal A."/>
            <person name="Wasmuth J.D."/>
            <person name="Brunk B."/>
            <person name="Grigg M.E."/>
            <person name="Howard J.C."/>
            <person name="Parkinson J."/>
            <person name="Roos D.S."/>
            <person name="Trees A.J."/>
            <person name="Berriman M."/>
            <person name="Pain A."/>
            <person name="Wastling J.M."/>
        </authorList>
    </citation>
    <scope>NUCLEOTIDE SEQUENCE [LARGE SCALE GENOMIC DNA]</scope>
    <source>
        <strain evidence="4">Liverpool</strain>
    </source>
</reference>
<accession>F0VAF9</accession>